<dbReference type="EMBL" id="KZ825526">
    <property type="protein sequence ID" value="PYI29794.1"/>
    <property type="molecule type" value="Genomic_DNA"/>
</dbReference>
<sequence length="102" mass="11418">MQLKTIFGVLALASMGFTSPTPNPDVEDFEERDLEERQFGDKKLYCCANKINKDLTILWIKVAGVGLDCVKSPNSDCGTKKKVKCYSNFPYEPKNQVCNSFG</sequence>
<proteinExistence type="predicted"/>
<dbReference type="Proteomes" id="UP000248817">
    <property type="component" value="Unassembled WGS sequence"/>
</dbReference>
<evidence type="ECO:0000313" key="2">
    <source>
        <dbReference type="EMBL" id="PYI29794.1"/>
    </source>
</evidence>
<reference evidence="2 3" key="1">
    <citation type="submission" date="2018-02" db="EMBL/GenBank/DDBJ databases">
        <title>The genomes of Aspergillus section Nigri reveals drivers in fungal speciation.</title>
        <authorList>
            <consortium name="DOE Joint Genome Institute"/>
            <person name="Vesth T.C."/>
            <person name="Nybo J."/>
            <person name="Theobald S."/>
            <person name="Brandl J."/>
            <person name="Frisvad J.C."/>
            <person name="Nielsen K.F."/>
            <person name="Lyhne E.K."/>
            <person name="Kogle M.E."/>
            <person name="Kuo A."/>
            <person name="Riley R."/>
            <person name="Clum A."/>
            <person name="Nolan M."/>
            <person name="Lipzen A."/>
            <person name="Salamov A."/>
            <person name="Henrissat B."/>
            <person name="Wiebenga A."/>
            <person name="De vries R.P."/>
            <person name="Grigoriev I.V."/>
            <person name="Mortensen U.H."/>
            <person name="Andersen M.R."/>
            <person name="Baker S.E."/>
        </authorList>
    </citation>
    <scope>NUCLEOTIDE SEQUENCE [LARGE SCALE GENOMIC DNA]</scope>
    <source>
        <strain evidence="2 3">CBS 114.80</strain>
    </source>
</reference>
<feature type="signal peptide" evidence="1">
    <location>
        <begin position="1"/>
        <end position="18"/>
    </location>
</feature>
<dbReference type="AlphaFoldDB" id="A0A2V5I6F7"/>
<name>A0A2V5I6F7_9EURO</name>
<evidence type="ECO:0000313" key="3">
    <source>
        <dbReference type="Proteomes" id="UP000248817"/>
    </source>
</evidence>
<organism evidence="2 3">
    <name type="scientific">Aspergillus indologenus CBS 114.80</name>
    <dbReference type="NCBI Taxonomy" id="1450541"/>
    <lineage>
        <taxon>Eukaryota</taxon>
        <taxon>Fungi</taxon>
        <taxon>Dikarya</taxon>
        <taxon>Ascomycota</taxon>
        <taxon>Pezizomycotina</taxon>
        <taxon>Eurotiomycetes</taxon>
        <taxon>Eurotiomycetidae</taxon>
        <taxon>Eurotiales</taxon>
        <taxon>Aspergillaceae</taxon>
        <taxon>Aspergillus</taxon>
        <taxon>Aspergillus subgen. Circumdati</taxon>
    </lineage>
</organism>
<gene>
    <name evidence="2" type="ORF">BP00DRAFT_448120</name>
</gene>
<feature type="chain" id="PRO_5015957201" evidence="1">
    <location>
        <begin position="19"/>
        <end position="102"/>
    </location>
</feature>
<keyword evidence="3" id="KW-1185">Reference proteome</keyword>
<keyword evidence="1" id="KW-0732">Signal</keyword>
<accession>A0A2V5I6F7</accession>
<protein>
    <submittedName>
        <fullName evidence="2">Uncharacterized protein</fullName>
    </submittedName>
</protein>
<evidence type="ECO:0000256" key="1">
    <source>
        <dbReference type="SAM" id="SignalP"/>
    </source>
</evidence>